<proteinExistence type="predicted"/>
<keyword evidence="1" id="KW-0378">Hydrolase</keyword>
<evidence type="ECO:0000256" key="2">
    <source>
        <dbReference type="ARBA" id="ARBA00023080"/>
    </source>
</evidence>
<accession>A0A8I1EAN9</accession>
<dbReference type="EMBL" id="JAEHTE010000001">
    <property type="protein sequence ID" value="MBI6882462.1"/>
    <property type="molecule type" value="Genomic_DNA"/>
</dbReference>
<dbReference type="Proteomes" id="UP000637061">
    <property type="component" value="Unassembled WGS sequence"/>
</dbReference>
<dbReference type="RefSeq" id="WP_198746079.1">
    <property type="nucleotide sequence ID" value="NZ_JAEHTE010000001.1"/>
</dbReference>
<evidence type="ECO:0000313" key="4">
    <source>
        <dbReference type="Proteomes" id="UP000637061"/>
    </source>
</evidence>
<dbReference type="InterPro" id="IPR029001">
    <property type="entry name" value="ITPase-like_fam"/>
</dbReference>
<protein>
    <submittedName>
        <fullName evidence="3">Non-canonical purine NTP pyrophosphatase</fullName>
    </submittedName>
</protein>
<dbReference type="GO" id="GO:0047429">
    <property type="term" value="F:nucleoside triphosphate diphosphatase activity"/>
    <property type="evidence" value="ECO:0007669"/>
    <property type="project" value="InterPro"/>
</dbReference>
<dbReference type="Pfam" id="PF01725">
    <property type="entry name" value="Ham1p_like"/>
    <property type="match status" value="1"/>
</dbReference>
<dbReference type="SUPFAM" id="SSF52972">
    <property type="entry name" value="ITPase-like"/>
    <property type="match status" value="1"/>
</dbReference>
<sequence length="193" mass="21037">MRSRFNPPSLADFVVVTSNAEKIAEYARFAGPNLRVEPGTDLEEVLGTPDEIIIHKAIAAGEGRMVEDAIMWINGEPHVDVRWKIPALLRGEYPMGASLVWEVRLGVLHNGVVYAYVGQTHGTLQAFDVEGMGMDPVFRVDSTGKTLAAMVNDGTKDQVSARRHAATAVFEGSPYLAIVADQVKPWTGLYQGD</sequence>
<dbReference type="GO" id="GO:0009143">
    <property type="term" value="P:nucleoside triphosphate catabolic process"/>
    <property type="evidence" value="ECO:0007669"/>
    <property type="project" value="InterPro"/>
</dbReference>
<evidence type="ECO:0000256" key="1">
    <source>
        <dbReference type="ARBA" id="ARBA00022801"/>
    </source>
</evidence>
<evidence type="ECO:0000313" key="3">
    <source>
        <dbReference type="EMBL" id="MBI6882462.1"/>
    </source>
</evidence>
<dbReference type="GO" id="GO:0009117">
    <property type="term" value="P:nucleotide metabolic process"/>
    <property type="evidence" value="ECO:0007669"/>
    <property type="project" value="UniProtKB-KW"/>
</dbReference>
<organism evidence="3 4">
    <name type="scientific">Pseudomonas putida</name>
    <name type="common">Arthrobacter siderocapsulatus</name>
    <dbReference type="NCBI Taxonomy" id="303"/>
    <lineage>
        <taxon>Bacteria</taxon>
        <taxon>Pseudomonadati</taxon>
        <taxon>Pseudomonadota</taxon>
        <taxon>Gammaproteobacteria</taxon>
        <taxon>Pseudomonadales</taxon>
        <taxon>Pseudomonadaceae</taxon>
        <taxon>Pseudomonas</taxon>
    </lineage>
</organism>
<gene>
    <name evidence="3" type="ORF">JEU22_00895</name>
</gene>
<reference evidence="3" key="1">
    <citation type="submission" date="2020-12" db="EMBL/GenBank/DDBJ databases">
        <title>Enhanced detection system for hospital associated transmission using whole genome sequencing surveillance.</title>
        <authorList>
            <person name="Harrison L.H."/>
            <person name="Van Tyne D."/>
            <person name="Marsh J.W."/>
            <person name="Griffith M.P."/>
            <person name="Snyder D.J."/>
            <person name="Cooper V.S."/>
            <person name="Mustapha M."/>
        </authorList>
    </citation>
    <scope>NUCLEOTIDE SEQUENCE</scope>
    <source>
        <strain evidence="3">PSB00042</strain>
    </source>
</reference>
<dbReference type="AlphaFoldDB" id="A0A8I1EAN9"/>
<dbReference type="Gene3D" id="3.90.950.10">
    <property type="match status" value="1"/>
</dbReference>
<name>A0A8I1EAN9_PSEPU</name>
<keyword evidence="2" id="KW-0546">Nucleotide metabolism</keyword>
<comment type="caution">
    <text evidence="3">The sequence shown here is derived from an EMBL/GenBank/DDBJ whole genome shotgun (WGS) entry which is preliminary data.</text>
</comment>
<dbReference type="InterPro" id="IPR002637">
    <property type="entry name" value="RdgB/HAM1"/>
</dbReference>